<organism evidence="2 3">
    <name type="scientific">Evansella tamaricis</name>
    <dbReference type="NCBI Taxonomy" id="2069301"/>
    <lineage>
        <taxon>Bacteria</taxon>
        <taxon>Bacillati</taxon>
        <taxon>Bacillota</taxon>
        <taxon>Bacilli</taxon>
        <taxon>Bacillales</taxon>
        <taxon>Bacillaceae</taxon>
        <taxon>Evansella</taxon>
    </lineage>
</organism>
<keyword evidence="3" id="KW-1185">Reference proteome</keyword>
<proteinExistence type="predicted"/>
<evidence type="ECO:0000256" key="1">
    <source>
        <dbReference type="SAM" id="Phobius"/>
    </source>
</evidence>
<sequence length="104" mass="12304">METKRSALIINIVCNLLFVFSLMPWFLVVMAGLMSIANMDSFFNLVAFLFFFLLLYIPLMITSTVLSWIYYFKMQYTKSYKWLCVPFIHIVLFILIFMIGLSLE</sequence>
<evidence type="ECO:0000313" key="2">
    <source>
        <dbReference type="EMBL" id="MBU9712561.1"/>
    </source>
</evidence>
<feature type="transmembrane region" description="Helical" evidence="1">
    <location>
        <begin position="83"/>
        <end position="103"/>
    </location>
</feature>
<keyword evidence="1" id="KW-0472">Membrane</keyword>
<comment type="caution">
    <text evidence="2">The sequence shown here is derived from an EMBL/GenBank/DDBJ whole genome shotgun (WGS) entry which is preliminary data.</text>
</comment>
<dbReference type="Proteomes" id="UP000784880">
    <property type="component" value="Unassembled WGS sequence"/>
</dbReference>
<keyword evidence="1" id="KW-0812">Transmembrane</keyword>
<evidence type="ECO:0000313" key="3">
    <source>
        <dbReference type="Proteomes" id="UP000784880"/>
    </source>
</evidence>
<gene>
    <name evidence="2" type="ORF">KS419_12495</name>
</gene>
<feature type="transmembrane region" description="Helical" evidence="1">
    <location>
        <begin position="42"/>
        <end position="71"/>
    </location>
</feature>
<feature type="transmembrane region" description="Helical" evidence="1">
    <location>
        <begin position="12"/>
        <end position="36"/>
    </location>
</feature>
<accession>A0ABS6JFT9</accession>
<keyword evidence="1" id="KW-1133">Transmembrane helix</keyword>
<dbReference type="RefSeq" id="WP_217066739.1">
    <property type="nucleotide sequence ID" value="NZ_JAHQCS010000102.1"/>
</dbReference>
<dbReference type="EMBL" id="JAHQCS010000102">
    <property type="protein sequence ID" value="MBU9712561.1"/>
    <property type="molecule type" value="Genomic_DNA"/>
</dbReference>
<name>A0ABS6JFT9_9BACI</name>
<protein>
    <recommendedName>
        <fullName evidence="4">NADH dehydrogenase subunit 4</fullName>
    </recommendedName>
</protein>
<evidence type="ECO:0008006" key="4">
    <source>
        <dbReference type="Google" id="ProtNLM"/>
    </source>
</evidence>
<reference evidence="2 3" key="1">
    <citation type="submission" date="2021-06" db="EMBL/GenBank/DDBJ databases">
        <title>Bacillus sp. RD4P76, an endophyte from a halophyte.</title>
        <authorList>
            <person name="Sun J.-Q."/>
        </authorList>
    </citation>
    <scope>NUCLEOTIDE SEQUENCE [LARGE SCALE GENOMIC DNA]</scope>
    <source>
        <strain evidence="2 3">CGMCC 1.15917</strain>
    </source>
</reference>